<reference evidence="1 2" key="1">
    <citation type="submission" date="2016-03" db="EMBL/GenBank/DDBJ databases">
        <title>EvidentialGene: Evidence-directed Construction of Genes on Genomes.</title>
        <authorList>
            <person name="Gilbert D.G."/>
            <person name="Choi J.-H."/>
            <person name="Mockaitis K."/>
            <person name="Colbourne J."/>
            <person name="Pfrender M."/>
        </authorList>
    </citation>
    <scope>NUCLEOTIDE SEQUENCE [LARGE SCALE GENOMIC DNA]</scope>
    <source>
        <strain evidence="1 2">Xinb3</strain>
        <tissue evidence="1">Complete organism</tissue>
    </source>
</reference>
<keyword evidence="2" id="KW-1185">Reference proteome</keyword>
<dbReference type="Proteomes" id="UP000076858">
    <property type="component" value="Unassembled WGS sequence"/>
</dbReference>
<organism evidence="1 2">
    <name type="scientific">Daphnia magna</name>
    <dbReference type="NCBI Taxonomy" id="35525"/>
    <lineage>
        <taxon>Eukaryota</taxon>
        <taxon>Metazoa</taxon>
        <taxon>Ecdysozoa</taxon>
        <taxon>Arthropoda</taxon>
        <taxon>Crustacea</taxon>
        <taxon>Branchiopoda</taxon>
        <taxon>Diplostraca</taxon>
        <taxon>Cladocera</taxon>
        <taxon>Anomopoda</taxon>
        <taxon>Daphniidae</taxon>
        <taxon>Daphnia</taxon>
    </lineage>
</organism>
<gene>
    <name evidence="1" type="ORF">APZ42_005976</name>
</gene>
<dbReference type="EMBL" id="LRGB01016658">
    <property type="protein sequence ID" value="KZR98547.1"/>
    <property type="molecule type" value="Genomic_DNA"/>
</dbReference>
<evidence type="ECO:0000313" key="1">
    <source>
        <dbReference type="EMBL" id="KZR98547.1"/>
    </source>
</evidence>
<name>A0A164G5D3_9CRUS</name>
<evidence type="ECO:0000313" key="2">
    <source>
        <dbReference type="Proteomes" id="UP000076858"/>
    </source>
</evidence>
<accession>A0A164G5D3</accession>
<dbReference type="AlphaFoldDB" id="A0A164G5D3"/>
<sequence length="82" mass="9498">MIVRVTVMKLRFSSWLSHPMCLPHPQIIQNAERGSAFYLAGTTEHIIKKKSGSDCPTHYDECPCFSFTYDIVLQYDEQRSDK</sequence>
<protein>
    <submittedName>
        <fullName evidence="1">Uncharacterized protein</fullName>
    </submittedName>
</protein>
<comment type="caution">
    <text evidence="1">The sequence shown here is derived from an EMBL/GenBank/DDBJ whole genome shotgun (WGS) entry which is preliminary data.</text>
</comment>
<proteinExistence type="predicted"/>